<dbReference type="Proteomes" id="UP000824073">
    <property type="component" value="Unassembled WGS sequence"/>
</dbReference>
<protein>
    <submittedName>
        <fullName evidence="2">Uncharacterized protein</fullName>
    </submittedName>
</protein>
<reference evidence="2" key="1">
    <citation type="submission" date="2020-10" db="EMBL/GenBank/DDBJ databases">
        <authorList>
            <person name="Gilroy R."/>
        </authorList>
    </citation>
    <scope>NUCLEOTIDE SEQUENCE</scope>
    <source>
        <strain evidence="2">CHK191-8634</strain>
    </source>
</reference>
<accession>A0A9D1IVU8</accession>
<sequence length="49" mass="5833">MYYGQGPRKRHQYSPTEKKNIVKFAVFCVVMVLCGMAFGWFLLHLMSYR</sequence>
<feature type="transmembrane region" description="Helical" evidence="1">
    <location>
        <begin position="21"/>
        <end position="43"/>
    </location>
</feature>
<dbReference type="EMBL" id="DVMR01000015">
    <property type="protein sequence ID" value="HIU42964.1"/>
    <property type="molecule type" value="Genomic_DNA"/>
</dbReference>
<reference evidence="2" key="2">
    <citation type="journal article" date="2021" name="PeerJ">
        <title>Extensive microbial diversity within the chicken gut microbiome revealed by metagenomics and culture.</title>
        <authorList>
            <person name="Gilroy R."/>
            <person name="Ravi A."/>
            <person name="Getino M."/>
            <person name="Pursley I."/>
            <person name="Horton D.L."/>
            <person name="Alikhan N.F."/>
            <person name="Baker D."/>
            <person name="Gharbi K."/>
            <person name="Hall N."/>
            <person name="Watson M."/>
            <person name="Adriaenssens E.M."/>
            <person name="Foster-Nyarko E."/>
            <person name="Jarju S."/>
            <person name="Secka A."/>
            <person name="Antonio M."/>
            <person name="Oren A."/>
            <person name="Chaudhuri R.R."/>
            <person name="La Ragione R."/>
            <person name="Hildebrand F."/>
            <person name="Pallen M.J."/>
        </authorList>
    </citation>
    <scope>NUCLEOTIDE SEQUENCE</scope>
    <source>
        <strain evidence="2">CHK191-8634</strain>
    </source>
</reference>
<evidence type="ECO:0000256" key="1">
    <source>
        <dbReference type="SAM" id="Phobius"/>
    </source>
</evidence>
<keyword evidence="1" id="KW-0812">Transmembrane</keyword>
<keyword evidence="1" id="KW-1133">Transmembrane helix</keyword>
<gene>
    <name evidence="2" type="ORF">IAB67_01550</name>
</gene>
<keyword evidence="1" id="KW-0472">Membrane</keyword>
<evidence type="ECO:0000313" key="3">
    <source>
        <dbReference type="Proteomes" id="UP000824073"/>
    </source>
</evidence>
<proteinExistence type="predicted"/>
<dbReference type="AlphaFoldDB" id="A0A9D1IVU8"/>
<comment type="caution">
    <text evidence="2">The sequence shown here is derived from an EMBL/GenBank/DDBJ whole genome shotgun (WGS) entry which is preliminary data.</text>
</comment>
<organism evidence="2 3">
    <name type="scientific">Candidatus Ventrousia excrementavium</name>
    <dbReference type="NCBI Taxonomy" id="2840961"/>
    <lineage>
        <taxon>Bacteria</taxon>
        <taxon>Bacillati</taxon>
        <taxon>Bacillota</taxon>
        <taxon>Clostridia</taxon>
        <taxon>Eubacteriales</taxon>
        <taxon>Clostridiaceae</taxon>
        <taxon>Clostridiaceae incertae sedis</taxon>
        <taxon>Candidatus Ventrousia</taxon>
    </lineage>
</organism>
<name>A0A9D1IVU8_9CLOT</name>
<evidence type="ECO:0000313" key="2">
    <source>
        <dbReference type="EMBL" id="HIU42964.1"/>
    </source>
</evidence>